<organism evidence="2 3">
    <name type="scientific">Sphaeroforma arctica JP610</name>
    <dbReference type="NCBI Taxonomy" id="667725"/>
    <lineage>
        <taxon>Eukaryota</taxon>
        <taxon>Ichthyosporea</taxon>
        <taxon>Ichthyophonida</taxon>
        <taxon>Sphaeroforma</taxon>
    </lineage>
</organism>
<dbReference type="InterPro" id="IPR002885">
    <property type="entry name" value="PPR_rpt"/>
</dbReference>
<dbReference type="InterPro" id="IPR011990">
    <property type="entry name" value="TPR-like_helical_dom_sf"/>
</dbReference>
<dbReference type="Proteomes" id="UP000054560">
    <property type="component" value="Unassembled WGS sequence"/>
</dbReference>
<accession>A0A0L0F4S5</accession>
<proteinExistence type="predicted"/>
<keyword evidence="3" id="KW-1185">Reference proteome</keyword>
<dbReference type="AlphaFoldDB" id="A0A0L0F4S5"/>
<gene>
    <name evidence="2" type="ORF">SARC_15869</name>
</gene>
<dbReference type="GeneID" id="25916373"/>
<protein>
    <recommendedName>
        <fullName evidence="4">Pentacotripeptide-repeat region of PRORP domain-containing protein</fullName>
    </recommendedName>
</protein>
<evidence type="ECO:0000313" key="2">
    <source>
        <dbReference type="EMBL" id="KNC71591.1"/>
    </source>
</evidence>
<sequence>MNLTQLEKVNEIRNQEKDAYGMPKEAFDGEAYENRNKEVDAMMFGKNAYTHSSYADDMAQVDLLLDDRQIPRAIKIFDEAVEKYSVEKGIYDRFLYIYGDKGNFVKAQALLKKMEEKGVHPDLESYMALVEAASQYTDKHSTTLLHETMDMIAAKGWRVEDSLADLHQRIGEHRLGGILD</sequence>
<dbReference type="PROSITE" id="PS51375">
    <property type="entry name" value="PPR"/>
    <property type="match status" value="1"/>
</dbReference>
<evidence type="ECO:0000256" key="1">
    <source>
        <dbReference type="PROSITE-ProRule" id="PRU00708"/>
    </source>
</evidence>
<feature type="non-terminal residue" evidence="2">
    <location>
        <position position="180"/>
    </location>
</feature>
<name>A0A0L0F4S5_9EUKA</name>
<reference evidence="2 3" key="1">
    <citation type="submission" date="2011-02" db="EMBL/GenBank/DDBJ databases">
        <title>The Genome Sequence of Sphaeroforma arctica JP610.</title>
        <authorList>
            <consortium name="The Broad Institute Genome Sequencing Platform"/>
            <person name="Russ C."/>
            <person name="Cuomo C."/>
            <person name="Young S.K."/>
            <person name="Zeng Q."/>
            <person name="Gargeya S."/>
            <person name="Alvarado L."/>
            <person name="Berlin A."/>
            <person name="Chapman S.B."/>
            <person name="Chen Z."/>
            <person name="Freedman E."/>
            <person name="Gellesch M."/>
            <person name="Goldberg J."/>
            <person name="Griggs A."/>
            <person name="Gujja S."/>
            <person name="Heilman E."/>
            <person name="Heiman D."/>
            <person name="Howarth C."/>
            <person name="Mehta T."/>
            <person name="Neiman D."/>
            <person name="Pearson M."/>
            <person name="Roberts A."/>
            <person name="Saif S."/>
            <person name="Shea T."/>
            <person name="Shenoy N."/>
            <person name="Sisk P."/>
            <person name="Stolte C."/>
            <person name="Sykes S."/>
            <person name="White J."/>
            <person name="Yandava C."/>
            <person name="Burger G."/>
            <person name="Gray M.W."/>
            <person name="Holland P.W.H."/>
            <person name="King N."/>
            <person name="Lang F.B.F."/>
            <person name="Roger A.J."/>
            <person name="Ruiz-Trillo I."/>
            <person name="Haas B."/>
            <person name="Nusbaum C."/>
            <person name="Birren B."/>
        </authorList>
    </citation>
    <scope>NUCLEOTIDE SEQUENCE [LARGE SCALE GENOMIC DNA]</scope>
    <source>
        <strain evidence="2 3">JP610</strain>
    </source>
</reference>
<feature type="repeat" description="PPR" evidence="1">
    <location>
        <begin position="87"/>
        <end position="121"/>
    </location>
</feature>
<evidence type="ECO:0008006" key="4">
    <source>
        <dbReference type="Google" id="ProtNLM"/>
    </source>
</evidence>
<dbReference type="EMBL" id="KQ248491">
    <property type="protein sequence ID" value="KNC71591.1"/>
    <property type="molecule type" value="Genomic_DNA"/>
</dbReference>
<dbReference type="Gene3D" id="1.25.40.10">
    <property type="entry name" value="Tetratricopeptide repeat domain"/>
    <property type="match status" value="1"/>
</dbReference>
<dbReference type="OrthoDB" id="185373at2759"/>
<dbReference type="RefSeq" id="XP_014145493.1">
    <property type="nucleotide sequence ID" value="XM_014290018.1"/>
</dbReference>
<evidence type="ECO:0000313" key="3">
    <source>
        <dbReference type="Proteomes" id="UP000054560"/>
    </source>
</evidence>